<gene>
    <name evidence="1" type="ORF">PDIGIT_LOCUS8159</name>
</gene>
<comment type="caution">
    <text evidence="1">The sequence shown here is derived from an EMBL/GenBank/DDBJ whole genome shotgun (WGS) entry which is preliminary data.</text>
</comment>
<evidence type="ECO:0000313" key="2">
    <source>
        <dbReference type="Proteomes" id="UP001152607"/>
    </source>
</evidence>
<dbReference type="AlphaFoldDB" id="A0A9W4UHG5"/>
<sequence>MMEGFTFPPRSAYPWSHRTLPHMQNRLFPRLSLFPLLPILIPWTADLHADVNSTTPQSEWELQTGASLSVRDACAVHVGRLCMRSMYVHVGPPSVGLSEWKM</sequence>
<name>A0A9W4UHG5_9PLEO</name>
<evidence type="ECO:0000313" key="1">
    <source>
        <dbReference type="EMBL" id="CAI6335082.1"/>
    </source>
</evidence>
<reference evidence="1" key="1">
    <citation type="submission" date="2023-01" db="EMBL/GenBank/DDBJ databases">
        <authorList>
            <person name="Van Ghelder C."/>
            <person name="Rancurel C."/>
        </authorList>
    </citation>
    <scope>NUCLEOTIDE SEQUENCE</scope>
    <source>
        <strain evidence="1">CNCM I-4278</strain>
    </source>
</reference>
<keyword evidence="2" id="KW-1185">Reference proteome</keyword>
<organism evidence="1 2">
    <name type="scientific">Periconia digitata</name>
    <dbReference type="NCBI Taxonomy" id="1303443"/>
    <lineage>
        <taxon>Eukaryota</taxon>
        <taxon>Fungi</taxon>
        <taxon>Dikarya</taxon>
        <taxon>Ascomycota</taxon>
        <taxon>Pezizomycotina</taxon>
        <taxon>Dothideomycetes</taxon>
        <taxon>Pleosporomycetidae</taxon>
        <taxon>Pleosporales</taxon>
        <taxon>Massarineae</taxon>
        <taxon>Periconiaceae</taxon>
        <taxon>Periconia</taxon>
    </lineage>
</organism>
<accession>A0A9W4UHG5</accession>
<dbReference type="Proteomes" id="UP001152607">
    <property type="component" value="Unassembled WGS sequence"/>
</dbReference>
<dbReference type="EMBL" id="CAOQHR010000005">
    <property type="protein sequence ID" value="CAI6335082.1"/>
    <property type="molecule type" value="Genomic_DNA"/>
</dbReference>
<proteinExistence type="predicted"/>
<protein>
    <submittedName>
        <fullName evidence="1">Uncharacterized protein</fullName>
    </submittedName>
</protein>